<feature type="transmembrane region" description="Helical" evidence="6">
    <location>
        <begin position="528"/>
        <end position="547"/>
    </location>
</feature>
<feature type="transmembrane region" description="Helical" evidence="6">
    <location>
        <begin position="471"/>
        <end position="489"/>
    </location>
</feature>
<comment type="subcellular location">
    <subcellularLocation>
        <location evidence="1">Membrane</location>
        <topology evidence="1">Multi-pass membrane protein</topology>
    </subcellularLocation>
</comment>
<dbReference type="EMBL" id="CAJNOC010000075">
    <property type="protein sequence ID" value="CAF0712639.1"/>
    <property type="molecule type" value="Genomic_DNA"/>
</dbReference>
<keyword evidence="3 6" id="KW-0812">Transmembrane</keyword>
<dbReference type="GO" id="GO:0016020">
    <property type="term" value="C:membrane"/>
    <property type="evidence" value="ECO:0007669"/>
    <property type="project" value="UniProtKB-SubCell"/>
</dbReference>
<evidence type="ECO:0000256" key="3">
    <source>
        <dbReference type="ARBA" id="ARBA00022692"/>
    </source>
</evidence>
<dbReference type="InterPro" id="IPR002293">
    <property type="entry name" value="AA/rel_permease1"/>
</dbReference>
<feature type="transmembrane region" description="Helical" evidence="6">
    <location>
        <begin position="495"/>
        <end position="516"/>
    </location>
</feature>
<keyword evidence="5 6" id="KW-0472">Membrane</keyword>
<keyword evidence="9" id="KW-1185">Reference proteome</keyword>
<dbReference type="Gene3D" id="1.20.1740.10">
    <property type="entry name" value="Amino acid/polyamine transporter I"/>
    <property type="match status" value="1"/>
</dbReference>
<feature type="transmembrane region" description="Helical" evidence="6">
    <location>
        <begin position="268"/>
        <end position="288"/>
    </location>
</feature>
<feature type="transmembrane region" description="Helical" evidence="6">
    <location>
        <begin position="110"/>
        <end position="134"/>
    </location>
</feature>
<dbReference type="AlphaFoldDB" id="A0A813M6P7"/>
<evidence type="ECO:0000256" key="6">
    <source>
        <dbReference type="SAM" id="Phobius"/>
    </source>
</evidence>
<dbReference type="Pfam" id="PF13520">
    <property type="entry name" value="AA_permease_2"/>
    <property type="match status" value="1"/>
</dbReference>
<evidence type="ECO:0000256" key="4">
    <source>
        <dbReference type="ARBA" id="ARBA00022989"/>
    </source>
</evidence>
<proteinExistence type="predicted"/>
<protein>
    <recommendedName>
        <fullName evidence="7">Cationic amino acid transporter C-terminal domain-containing protein</fullName>
    </recommendedName>
</protein>
<dbReference type="GO" id="GO:0015171">
    <property type="term" value="F:amino acid transmembrane transporter activity"/>
    <property type="evidence" value="ECO:0007669"/>
    <property type="project" value="TreeGrafter"/>
</dbReference>
<evidence type="ECO:0000256" key="5">
    <source>
        <dbReference type="ARBA" id="ARBA00023136"/>
    </source>
</evidence>
<organism evidence="8 9">
    <name type="scientific">Brachionus calyciflorus</name>
    <dbReference type="NCBI Taxonomy" id="104777"/>
    <lineage>
        <taxon>Eukaryota</taxon>
        <taxon>Metazoa</taxon>
        <taxon>Spiralia</taxon>
        <taxon>Gnathifera</taxon>
        <taxon>Rotifera</taxon>
        <taxon>Eurotatoria</taxon>
        <taxon>Monogononta</taxon>
        <taxon>Pseudotrocha</taxon>
        <taxon>Ploima</taxon>
        <taxon>Brachionidae</taxon>
        <taxon>Brachionus</taxon>
    </lineage>
</organism>
<feature type="transmembrane region" description="Helical" evidence="6">
    <location>
        <begin position="33"/>
        <end position="54"/>
    </location>
</feature>
<dbReference type="Pfam" id="PF13906">
    <property type="entry name" value="AA_permease_C"/>
    <property type="match status" value="1"/>
</dbReference>
<evidence type="ECO:0000313" key="9">
    <source>
        <dbReference type="Proteomes" id="UP000663879"/>
    </source>
</evidence>
<dbReference type="Proteomes" id="UP000663879">
    <property type="component" value="Unassembled WGS sequence"/>
</dbReference>
<dbReference type="PANTHER" id="PTHR43243:SF4">
    <property type="entry name" value="CATIONIC AMINO ACID TRANSPORTER 4"/>
    <property type="match status" value="1"/>
</dbReference>
<feature type="transmembrane region" description="Helical" evidence="6">
    <location>
        <begin position="360"/>
        <end position="379"/>
    </location>
</feature>
<evidence type="ECO:0000256" key="2">
    <source>
        <dbReference type="ARBA" id="ARBA00022448"/>
    </source>
</evidence>
<dbReference type="InterPro" id="IPR029485">
    <property type="entry name" value="CAT_C"/>
</dbReference>
<evidence type="ECO:0000313" key="8">
    <source>
        <dbReference type="EMBL" id="CAF0712639.1"/>
    </source>
</evidence>
<keyword evidence="4 6" id="KW-1133">Transmembrane helix</keyword>
<comment type="caution">
    <text evidence="8">The sequence shown here is derived from an EMBL/GenBank/DDBJ whole genome shotgun (WGS) entry which is preliminary data.</text>
</comment>
<evidence type="ECO:0000256" key="1">
    <source>
        <dbReference type="ARBA" id="ARBA00004141"/>
    </source>
</evidence>
<name>A0A813M6P7_9BILA</name>
<gene>
    <name evidence="8" type="ORF">OXX778_LOCUS1247</name>
</gene>
<dbReference type="OrthoDB" id="3900342at2759"/>
<reference evidence="8" key="1">
    <citation type="submission" date="2021-02" db="EMBL/GenBank/DDBJ databases">
        <authorList>
            <person name="Nowell W R."/>
        </authorList>
    </citation>
    <scope>NUCLEOTIDE SEQUENCE</scope>
    <source>
        <strain evidence="8">Ploen Becks lab</strain>
    </source>
</reference>
<feature type="transmembrane region" description="Helical" evidence="6">
    <location>
        <begin position="164"/>
        <end position="184"/>
    </location>
</feature>
<feature type="transmembrane region" description="Helical" evidence="6">
    <location>
        <begin position="66"/>
        <end position="89"/>
    </location>
</feature>
<sequence length="606" mass="67420">MLEFLKKLTRKQITKSERQTQNESTAISLDRHLNLTALVFLNVSNSIGSGIYVLTGMASHLYAGPYVSLSYFMSGIACLLSAFCFAEFASRVKSSSGSSYTFIYHSLGEFCAFLMGWMLFIGSLTSIAATSITWSNYLDASLNHTIKNFTYDILHAHWDLKSPFSNYLDIPGVLITLLFFLISLRGIQLTTLFNNTLAILNITLLIIITIGGLVYGKIDNLKADNYPNGFNGIIKGSSVVMYAYLGFESSTYAIEEAKNPALNVPLSMIISVFMISFAYCGSSLSLSLMQPFDQIDTHASFPNAFKNINFMFVIVSLGPIISLMGSLVSSIFATARIAYTMSKDGLLFKCLSSVNPQTKIPHVSTLFSLLICVLLIVVFDVKDLIGFTDITGFLTYSMVAMGLLVVRYNHETEYSSILNEPNLIESSPDSLDVSNNDDTVNLLQNDLNSNSEYTPRSTETDNTFFRSRSNALILIIFIYLSNIVYFGFLNNFKSIKIYLICLIILSNLICSVILYFFEQIPSSKKLTFKVPFVPFLPILVIILNNYLMMASEAIEWIVFGILITTSKLKFLTLKYCVTSTLLISLNTMAVTLCEPVFTIGELTNPT</sequence>
<keyword evidence="2" id="KW-0813">Transport</keyword>
<feature type="domain" description="Cationic amino acid transporter C-terminal" evidence="7">
    <location>
        <begin position="528"/>
        <end position="565"/>
    </location>
</feature>
<feature type="transmembrane region" description="Helical" evidence="6">
    <location>
        <begin position="308"/>
        <end position="339"/>
    </location>
</feature>
<accession>A0A813M6P7</accession>
<feature type="transmembrane region" description="Helical" evidence="6">
    <location>
        <begin position="196"/>
        <end position="216"/>
    </location>
</feature>
<evidence type="ECO:0000259" key="7">
    <source>
        <dbReference type="Pfam" id="PF13906"/>
    </source>
</evidence>
<dbReference type="PANTHER" id="PTHR43243">
    <property type="entry name" value="INNER MEMBRANE TRANSPORTER YGJI-RELATED"/>
    <property type="match status" value="1"/>
</dbReference>
<feature type="transmembrane region" description="Helical" evidence="6">
    <location>
        <begin position="385"/>
        <end position="406"/>
    </location>
</feature>